<reference evidence="2 3" key="1">
    <citation type="journal article" date="2012" name="Genome Biol.">
        <title>Genome and low-iron response of an oceanic diatom adapted to chronic iron limitation.</title>
        <authorList>
            <person name="Lommer M."/>
            <person name="Specht M."/>
            <person name="Roy A.S."/>
            <person name="Kraemer L."/>
            <person name="Andreson R."/>
            <person name="Gutowska M.A."/>
            <person name="Wolf J."/>
            <person name="Bergner S.V."/>
            <person name="Schilhabel M.B."/>
            <person name="Klostermeier U.C."/>
            <person name="Beiko R.G."/>
            <person name="Rosenstiel P."/>
            <person name="Hippler M."/>
            <person name="Laroche J."/>
        </authorList>
    </citation>
    <scope>NUCLEOTIDE SEQUENCE [LARGE SCALE GENOMIC DNA]</scope>
    <source>
        <strain evidence="2 3">CCMP1005</strain>
    </source>
</reference>
<keyword evidence="3" id="KW-1185">Reference proteome</keyword>
<protein>
    <submittedName>
        <fullName evidence="2">Uncharacterized protein</fullName>
    </submittedName>
</protein>
<evidence type="ECO:0000256" key="1">
    <source>
        <dbReference type="SAM" id="MobiDB-lite"/>
    </source>
</evidence>
<gene>
    <name evidence="2" type="ORF">THAOC_23018</name>
</gene>
<dbReference type="Proteomes" id="UP000266841">
    <property type="component" value="Unassembled WGS sequence"/>
</dbReference>
<name>K0RT14_THAOC</name>
<feature type="region of interest" description="Disordered" evidence="1">
    <location>
        <begin position="125"/>
        <end position="145"/>
    </location>
</feature>
<dbReference type="EMBL" id="AGNL01029926">
    <property type="protein sequence ID" value="EJK56988.1"/>
    <property type="molecule type" value="Genomic_DNA"/>
</dbReference>
<proteinExistence type="predicted"/>
<evidence type="ECO:0000313" key="3">
    <source>
        <dbReference type="Proteomes" id="UP000266841"/>
    </source>
</evidence>
<dbReference type="AlphaFoldDB" id="K0RT14"/>
<evidence type="ECO:0000313" key="2">
    <source>
        <dbReference type="EMBL" id="EJK56988.1"/>
    </source>
</evidence>
<accession>K0RT14</accession>
<comment type="caution">
    <text evidence="2">The sequence shown here is derived from an EMBL/GenBank/DDBJ whole genome shotgun (WGS) entry which is preliminary data.</text>
</comment>
<organism evidence="2 3">
    <name type="scientific">Thalassiosira oceanica</name>
    <name type="common">Marine diatom</name>
    <dbReference type="NCBI Taxonomy" id="159749"/>
    <lineage>
        <taxon>Eukaryota</taxon>
        <taxon>Sar</taxon>
        <taxon>Stramenopiles</taxon>
        <taxon>Ochrophyta</taxon>
        <taxon>Bacillariophyta</taxon>
        <taxon>Coscinodiscophyceae</taxon>
        <taxon>Thalassiosirophycidae</taxon>
        <taxon>Thalassiosirales</taxon>
        <taxon>Thalassiosiraceae</taxon>
        <taxon>Thalassiosira</taxon>
    </lineage>
</organism>
<sequence length="202" mass="21804">MKPSTIMRLFTPPRRPCVSSAIPSWPRRRPSLQLLEPTCQAAPAGRISSPCSLSLSPAMQAISAAPRSLTALTLPRHGLDTASWSHQEACEDNGTTTQATSHHYLPGVTQVCQILPGAAQVASGVEQASRGLPSSQTAKSKQHSHRRRQCQFNSHQPCCGQRCVVYDLVTAGKHHFAASKHAVRPGKHATHTACLPLKHHLP</sequence>